<evidence type="ECO:0000256" key="1">
    <source>
        <dbReference type="SAM" id="Coils"/>
    </source>
</evidence>
<evidence type="ECO:0000256" key="2">
    <source>
        <dbReference type="SAM" id="MobiDB-lite"/>
    </source>
</evidence>
<reference evidence="4" key="1">
    <citation type="journal article" date="2023" name="Commun. Biol.">
        <title>Genome analysis of Parmales, the sister group of diatoms, reveals the evolutionary specialization of diatoms from phago-mixotrophs to photoautotrophs.</title>
        <authorList>
            <person name="Ban H."/>
            <person name="Sato S."/>
            <person name="Yoshikawa S."/>
            <person name="Yamada K."/>
            <person name="Nakamura Y."/>
            <person name="Ichinomiya M."/>
            <person name="Sato N."/>
            <person name="Blanc-Mathieu R."/>
            <person name="Endo H."/>
            <person name="Kuwata A."/>
            <person name="Ogata H."/>
        </authorList>
    </citation>
    <scope>NUCLEOTIDE SEQUENCE [LARGE SCALE GENOMIC DNA]</scope>
    <source>
        <strain evidence="4">NIES 3700</strain>
    </source>
</reference>
<dbReference type="EMBL" id="BRXW01000280">
    <property type="protein sequence ID" value="GMI17180.1"/>
    <property type="molecule type" value="Genomic_DNA"/>
</dbReference>
<protein>
    <submittedName>
        <fullName evidence="3">Uncharacterized protein</fullName>
    </submittedName>
</protein>
<feature type="coiled-coil region" evidence="1">
    <location>
        <begin position="278"/>
        <end position="333"/>
    </location>
</feature>
<organism evidence="3 4">
    <name type="scientific">Triparma laevis f. longispina</name>
    <dbReference type="NCBI Taxonomy" id="1714387"/>
    <lineage>
        <taxon>Eukaryota</taxon>
        <taxon>Sar</taxon>
        <taxon>Stramenopiles</taxon>
        <taxon>Ochrophyta</taxon>
        <taxon>Bolidophyceae</taxon>
        <taxon>Parmales</taxon>
        <taxon>Triparmaceae</taxon>
        <taxon>Triparma</taxon>
    </lineage>
</organism>
<dbReference type="Proteomes" id="UP001165122">
    <property type="component" value="Unassembled WGS sequence"/>
</dbReference>
<accession>A0A9W7KZR2</accession>
<dbReference type="AlphaFoldDB" id="A0A9W7KZR2"/>
<comment type="caution">
    <text evidence="3">The sequence shown here is derived from an EMBL/GenBank/DDBJ whole genome shotgun (WGS) entry which is preliminary data.</text>
</comment>
<keyword evidence="4" id="KW-1185">Reference proteome</keyword>
<evidence type="ECO:0000313" key="3">
    <source>
        <dbReference type="EMBL" id="GMI17180.1"/>
    </source>
</evidence>
<sequence>MASSSRTSPLYPPPAILPLATLQSSLGSFAGYLPPDPSELRTTFGCTHLGNSAETLTRLSFLSTQLKLEEENDSTLKPVNKSNMYSYHSQVYKRNKEPATPSGEIATQIAENVVDKLVSKVFSWSGKRKQYKPAEYWINIMSVGDNDVERSSASISSIDLLPPSTFLSQLPTITSTSPPPSPTSTPHHTLHSHQGSTHSSVYYLHTSLPSPLILRPYLNPENDTACYVPLSCYDDLGYYFKGDLEHAWRWRLPSRILKSTETTLAATNHNLESTATLMARANSEKEKVQIQLEETKAELDFNMPNEIELEKEIEVLKDQVKEGQKNEEKLNQESFKPTSSFSSFAQTYDNHKLINEL</sequence>
<proteinExistence type="predicted"/>
<evidence type="ECO:0000313" key="4">
    <source>
        <dbReference type="Proteomes" id="UP001165122"/>
    </source>
</evidence>
<name>A0A9W7KZR2_9STRA</name>
<keyword evidence="1" id="KW-0175">Coiled coil</keyword>
<feature type="region of interest" description="Disordered" evidence="2">
    <location>
        <begin position="171"/>
        <end position="194"/>
    </location>
</feature>
<gene>
    <name evidence="3" type="ORF">TrLO_g2818</name>
</gene>